<evidence type="ECO:0000313" key="3">
    <source>
        <dbReference type="Proteomes" id="UP000001953"/>
    </source>
</evidence>
<protein>
    <submittedName>
        <fullName evidence="2">Uncharacterized protein</fullName>
    </submittedName>
</protein>
<evidence type="ECO:0000313" key="2">
    <source>
        <dbReference type="EMBL" id="ABE64039.1"/>
    </source>
</evidence>
<feature type="region of interest" description="Disordered" evidence="1">
    <location>
        <begin position="349"/>
        <end position="379"/>
    </location>
</feature>
<reference evidence="2 3" key="1">
    <citation type="submission" date="2006-03" db="EMBL/GenBank/DDBJ databases">
        <title>Complete sequence of chromosome of Nitrobacter hamburgensis X14.</title>
        <authorList>
            <consortium name="US DOE Joint Genome Institute"/>
            <person name="Copeland A."/>
            <person name="Lucas S."/>
            <person name="Lapidus A."/>
            <person name="Barry K."/>
            <person name="Detter J.C."/>
            <person name="Glavina del Rio T."/>
            <person name="Hammon N."/>
            <person name="Israni S."/>
            <person name="Dalin E."/>
            <person name="Tice H."/>
            <person name="Pitluck S."/>
            <person name="Chain P."/>
            <person name="Malfatti S."/>
            <person name="Shin M."/>
            <person name="Vergez L."/>
            <person name="Schmutz J."/>
            <person name="Larimer F."/>
            <person name="Land M."/>
            <person name="Hauser L."/>
            <person name="Kyrpides N."/>
            <person name="Ivanova N."/>
            <person name="Ward B."/>
            <person name="Arp D."/>
            <person name="Klotz M."/>
            <person name="Stein L."/>
            <person name="O'Mullan G."/>
            <person name="Starkenburg S."/>
            <person name="Sayavedra L."/>
            <person name="Poret-Peterson A.T."/>
            <person name="Gentry M.E."/>
            <person name="Bruce D."/>
            <person name="Richardson P."/>
        </authorList>
    </citation>
    <scope>NUCLEOTIDE SEQUENCE [LARGE SCALE GENOMIC DNA]</scope>
    <source>
        <strain evidence="3">DSM 10229 / NCIMB 13809 / X14</strain>
    </source>
</reference>
<dbReference type="HOGENOM" id="CLU_522560_0_0_5"/>
<dbReference type="AlphaFoldDB" id="Q1QIA8"/>
<dbReference type="KEGG" id="nha:Nham_3306"/>
<name>Q1QIA8_NITHX</name>
<sequence>MRVSMRGMVAAIAVAMVFLGFTLEAHSETEKHFHQQAGDAAPSFSDSTSDALKVAGPFRLLSEDTRTSVFMTSGSLPRMRPDTPVEHWMWVFMKKPREDEGIRHDTVAVLSRIDCSASSAKVLRREMFRSGQFQKTISVSDPAYQSEEGTIGNAFIKSVCDPEYGANLRHFTSLSAASGAAIEIFSRGTKATSAREKPLTPDLSSSREKLPIRLTDSGFKENTFMVMMTEGPAPKQRPNGAVDVWEWLFLGRPLTTVGKTVLVARATLQRVDCDKQTSQPLAVEHYAGDKLTSTKKSSEEPAAAKPAVKRLLDSACDPTYKPDAPTFPDFRAAQAEAVKILADRKKKLADRKKDSSEASSGKREGLASTDSNSATSGEAERVVAPLRLVALNRKTRSFHMAANAAPKDRPAQPLEIWIWEFTQKARQLDGEPSYDTWATRMRVDCRAETVRPQLREGYRDGRFDKSWELMGKARKAVRGSLDDAALRAACDPHYRTEGQRFNNHRAARRAALNTAITPGRK</sequence>
<gene>
    <name evidence="2" type="ordered locus">Nham_3306</name>
</gene>
<accession>Q1QIA8</accession>
<proteinExistence type="predicted"/>
<dbReference type="Proteomes" id="UP000001953">
    <property type="component" value="Chromosome"/>
</dbReference>
<dbReference type="EMBL" id="CP000319">
    <property type="protein sequence ID" value="ABE64039.1"/>
    <property type="molecule type" value="Genomic_DNA"/>
</dbReference>
<keyword evidence="3" id="KW-1185">Reference proteome</keyword>
<organism evidence="2 3">
    <name type="scientific">Nitrobacter hamburgensis (strain DSM 10229 / NCIMB 13809 / X14)</name>
    <dbReference type="NCBI Taxonomy" id="323097"/>
    <lineage>
        <taxon>Bacteria</taxon>
        <taxon>Pseudomonadati</taxon>
        <taxon>Pseudomonadota</taxon>
        <taxon>Alphaproteobacteria</taxon>
        <taxon>Hyphomicrobiales</taxon>
        <taxon>Nitrobacteraceae</taxon>
        <taxon>Nitrobacter</taxon>
    </lineage>
</organism>
<feature type="compositionally biased region" description="Basic and acidic residues" evidence="1">
    <location>
        <begin position="351"/>
        <end position="365"/>
    </location>
</feature>
<evidence type="ECO:0000256" key="1">
    <source>
        <dbReference type="SAM" id="MobiDB-lite"/>
    </source>
</evidence>